<dbReference type="PANTHER" id="PTHR33365">
    <property type="entry name" value="YALI0B05434P"/>
    <property type="match status" value="1"/>
</dbReference>
<gene>
    <name evidence="5" type="ORF">CC86DRAFT_368017</name>
</gene>
<organism evidence="5 6">
    <name type="scientific">Ophiobolus disseminans</name>
    <dbReference type="NCBI Taxonomy" id="1469910"/>
    <lineage>
        <taxon>Eukaryota</taxon>
        <taxon>Fungi</taxon>
        <taxon>Dikarya</taxon>
        <taxon>Ascomycota</taxon>
        <taxon>Pezizomycotina</taxon>
        <taxon>Dothideomycetes</taxon>
        <taxon>Pleosporomycetidae</taxon>
        <taxon>Pleosporales</taxon>
        <taxon>Pleosporineae</taxon>
        <taxon>Phaeosphaeriaceae</taxon>
        <taxon>Ophiobolus</taxon>
    </lineage>
</organism>
<accession>A0A6A7ABS2</accession>
<proteinExistence type="inferred from homology"/>
<evidence type="ECO:0000313" key="6">
    <source>
        <dbReference type="Proteomes" id="UP000799424"/>
    </source>
</evidence>
<keyword evidence="4" id="KW-0812">Transmembrane</keyword>
<reference evidence="5" key="1">
    <citation type="journal article" date="2020" name="Stud. Mycol.">
        <title>101 Dothideomycetes genomes: a test case for predicting lifestyles and emergence of pathogens.</title>
        <authorList>
            <person name="Haridas S."/>
            <person name="Albert R."/>
            <person name="Binder M."/>
            <person name="Bloem J."/>
            <person name="Labutti K."/>
            <person name="Salamov A."/>
            <person name="Andreopoulos B."/>
            <person name="Baker S."/>
            <person name="Barry K."/>
            <person name="Bills G."/>
            <person name="Bluhm B."/>
            <person name="Cannon C."/>
            <person name="Castanera R."/>
            <person name="Culley D."/>
            <person name="Daum C."/>
            <person name="Ezra D."/>
            <person name="Gonzalez J."/>
            <person name="Henrissat B."/>
            <person name="Kuo A."/>
            <person name="Liang C."/>
            <person name="Lipzen A."/>
            <person name="Lutzoni F."/>
            <person name="Magnuson J."/>
            <person name="Mondo S."/>
            <person name="Nolan M."/>
            <person name="Ohm R."/>
            <person name="Pangilinan J."/>
            <person name="Park H.-J."/>
            <person name="Ramirez L."/>
            <person name="Alfaro M."/>
            <person name="Sun H."/>
            <person name="Tritt A."/>
            <person name="Yoshinaga Y."/>
            <person name="Zwiers L.-H."/>
            <person name="Turgeon B."/>
            <person name="Goodwin S."/>
            <person name="Spatafora J."/>
            <person name="Crous P."/>
            <person name="Grigoriev I."/>
        </authorList>
    </citation>
    <scope>NUCLEOTIDE SEQUENCE</scope>
    <source>
        <strain evidence="5">CBS 113818</strain>
    </source>
</reference>
<evidence type="ECO:0000256" key="2">
    <source>
        <dbReference type="ARBA" id="ARBA00035112"/>
    </source>
</evidence>
<dbReference type="PANTHER" id="PTHR33365:SF4">
    <property type="entry name" value="CYCLOCHLOROTINE BIOSYNTHESIS PROTEIN O"/>
    <property type="match status" value="1"/>
</dbReference>
<comment type="pathway">
    <text evidence="1">Mycotoxin biosynthesis.</text>
</comment>
<dbReference type="AlphaFoldDB" id="A0A6A7ABS2"/>
<dbReference type="EMBL" id="MU006220">
    <property type="protein sequence ID" value="KAF2830159.1"/>
    <property type="molecule type" value="Genomic_DNA"/>
</dbReference>
<dbReference type="OrthoDB" id="3687641at2759"/>
<name>A0A6A7ABS2_9PLEO</name>
<evidence type="ECO:0000256" key="1">
    <source>
        <dbReference type="ARBA" id="ARBA00004685"/>
    </source>
</evidence>
<feature type="region of interest" description="Disordered" evidence="3">
    <location>
        <begin position="20"/>
        <end position="40"/>
    </location>
</feature>
<keyword evidence="4" id="KW-0472">Membrane</keyword>
<dbReference type="Pfam" id="PF11807">
    <property type="entry name" value="UstYa"/>
    <property type="match status" value="1"/>
</dbReference>
<protein>
    <submittedName>
        <fullName evidence="5">Uncharacterized protein</fullName>
    </submittedName>
</protein>
<keyword evidence="4" id="KW-1133">Transmembrane helix</keyword>
<dbReference type="InterPro" id="IPR021765">
    <property type="entry name" value="UstYa-like"/>
</dbReference>
<comment type="similarity">
    <text evidence="2">Belongs to the ustYa family.</text>
</comment>
<evidence type="ECO:0000313" key="5">
    <source>
        <dbReference type="EMBL" id="KAF2830159.1"/>
    </source>
</evidence>
<dbReference type="GO" id="GO:0043386">
    <property type="term" value="P:mycotoxin biosynthetic process"/>
    <property type="evidence" value="ECO:0007669"/>
    <property type="project" value="InterPro"/>
</dbReference>
<evidence type="ECO:0000256" key="3">
    <source>
        <dbReference type="SAM" id="MobiDB-lite"/>
    </source>
</evidence>
<keyword evidence="6" id="KW-1185">Reference proteome</keyword>
<sequence>MASFKFPTFKSEKYKPILDKDHDAPSEYSDESGATLEPTRTPIVKRRTNYSLYAITLVLAGLATFFFAQNFQLRKRGNFQNGFANEIAFATPLIQVYKTKFTGGIKFHDNGTMFRDQGPGKQYVGQPSPELDAHWEELVHTRYLAFTASQKNKIQVEMDQSDEDALYRAGPDVFHSLHCVNKLRQTLDGYMYNLTEQVDESVQNVMHLEHCLDFLRQLIQCGSDLTPIPLVFSKGAGFAVPDFEQVHTCRAFEPIREWADKQNLEALRSVGKEEYEGRVP</sequence>
<evidence type="ECO:0000256" key="4">
    <source>
        <dbReference type="SAM" id="Phobius"/>
    </source>
</evidence>
<dbReference type="Proteomes" id="UP000799424">
    <property type="component" value="Unassembled WGS sequence"/>
</dbReference>
<feature type="transmembrane region" description="Helical" evidence="4">
    <location>
        <begin position="50"/>
        <end position="68"/>
    </location>
</feature>